<proteinExistence type="predicted"/>
<accession>A0ACD4NKK5</accession>
<sequence length="411" mass="44043">MRALVVAHGHPDFGAGGGEIAAYGLFRALRAHPGVEAADFLARTAEPRLVVGGVGRLRENEYLVRRDTADWLRLAAAPDEARAGRRLPDLLAALRPDAVFVHHVAHLGLGLLGEIRASLPAARIVLTLHDFLGICAHRGLMVTAGEAPALCEAAAPERCRACLPSHPTSAFAERRRLVLAAFARADRFVAPSRFLAGRYRDWGLPLERLAVIANGTEPAEPLPLGSGEPLRLGMFGQLRPEKGLHVLLAALHHLAGPERARLRLVVSGSRLEAQDGIYRELVRRLAEPLEGEGVLSWRGAYGRGELAARMAEIDLVAVPSTWWENAPLVIGEAFAHGRPVLAIRRGGMAEMVRDGVDGLLVDDGGAPAFAAAIRRFLADPELARGLARGIRPPPTPADMAETYLALARGIA</sequence>
<gene>
    <name evidence="1" type="ORF">OXU80_21855</name>
</gene>
<keyword evidence="1" id="KW-0808">Transferase</keyword>
<organism evidence="1 2">
    <name type="scientific">Antarcticirhabdus aurantiaca</name>
    <dbReference type="NCBI Taxonomy" id="2606717"/>
    <lineage>
        <taxon>Bacteria</taxon>
        <taxon>Pseudomonadati</taxon>
        <taxon>Pseudomonadota</taxon>
        <taxon>Alphaproteobacteria</taxon>
        <taxon>Hyphomicrobiales</taxon>
        <taxon>Aurantimonadaceae</taxon>
        <taxon>Antarcticirhabdus</taxon>
    </lineage>
</organism>
<dbReference type="EMBL" id="CP113520">
    <property type="protein sequence ID" value="WAJ27462.1"/>
    <property type="molecule type" value="Genomic_DNA"/>
</dbReference>
<name>A0ACD4NKK5_9HYPH</name>
<keyword evidence="1" id="KW-0328">Glycosyltransferase</keyword>
<reference evidence="1" key="1">
    <citation type="submission" date="2022-11" db="EMBL/GenBank/DDBJ databases">
        <title>beta-Carotene-producing bacterium, Jeongeuplla avenae sp. nov., alleviates the salt stress of Arabidopsis seedlings.</title>
        <authorList>
            <person name="Jiang L."/>
            <person name="Lee J."/>
        </authorList>
    </citation>
    <scope>NUCLEOTIDE SEQUENCE</scope>
    <source>
        <strain evidence="1">DY_R2A_6</strain>
    </source>
</reference>
<evidence type="ECO:0000313" key="2">
    <source>
        <dbReference type="Proteomes" id="UP001163223"/>
    </source>
</evidence>
<dbReference type="EC" id="2.4.-.-" evidence="1"/>
<evidence type="ECO:0000313" key="1">
    <source>
        <dbReference type="EMBL" id="WAJ27462.1"/>
    </source>
</evidence>
<dbReference type="Proteomes" id="UP001163223">
    <property type="component" value="Chromosome"/>
</dbReference>
<protein>
    <submittedName>
        <fullName evidence="1">Glycosyltransferase</fullName>
        <ecNumber evidence="1">2.4.-.-</ecNumber>
    </submittedName>
</protein>
<keyword evidence="2" id="KW-1185">Reference proteome</keyword>